<dbReference type="AlphaFoldDB" id="A0A1A8FD45"/>
<reference evidence="1" key="2">
    <citation type="submission" date="2016-06" db="EMBL/GenBank/DDBJ databases">
        <title>The genome of a short-lived fish provides insights into sex chromosome evolution and the genetic control of aging.</title>
        <authorList>
            <person name="Reichwald K."/>
            <person name="Felder M."/>
            <person name="Petzold A."/>
            <person name="Koch P."/>
            <person name="Groth M."/>
            <person name="Platzer M."/>
        </authorList>
    </citation>
    <scope>NUCLEOTIDE SEQUENCE</scope>
    <source>
        <tissue evidence="1">Brain</tissue>
    </source>
</reference>
<dbReference type="EMBL" id="HAEB01009517">
    <property type="protein sequence ID" value="SBQ56044.1"/>
    <property type="molecule type" value="Transcribed_RNA"/>
</dbReference>
<reference evidence="1" key="1">
    <citation type="submission" date="2016-05" db="EMBL/GenBank/DDBJ databases">
        <authorList>
            <person name="Lavstsen T."/>
            <person name="Jespersen J.S."/>
        </authorList>
    </citation>
    <scope>NUCLEOTIDE SEQUENCE</scope>
    <source>
        <tissue evidence="1">Brain</tissue>
    </source>
</reference>
<evidence type="ECO:0008006" key="2">
    <source>
        <dbReference type="Google" id="ProtNLM"/>
    </source>
</evidence>
<sequence length="102" mass="11696">HRCSSVKKYNRYLAADLEQIEERIVEKVQKYEANVDGNSGKCGFRVGDCMKRWRTMKDGFIRVKKSLKHINTLVNTPSCTGYTSYGDRTPQNSATPLNMITF</sequence>
<evidence type="ECO:0000313" key="1">
    <source>
        <dbReference type="EMBL" id="SBQ56044.1"/>
    </source>
</evidence>
<protein>
    <recommendedName>
        <fullName evidence="2">MADF domain-containing protein</fullName>
    </recommendedName>
</protein>
<organism evidence="1">
    <name type="scientific">Nothobranchius korthausae</name>
    <dbReference type="NCBI Taxonomy" id="1143690"/>
    <lineage>
        <taxon>Eukaryota</taxon>
        <taxon>Metazoa</taxon>
        <taxon>Chordata</taxon>
        <taxon>Craniata</taxon>
        <taxon>Vertebrata</taxon>
        <taxon>Euteleostomi</taxon>
        <taxon>Actinopterygii</taxon>
        <taxon>Neopterygii</taxon>
        <taxon>Teleostei</taxon>
        <taxon>Neoteleostei</taxon>
        <taxon>Acanthomorphata</taxon>
        <taxon>Ovalentaria</taxon>
        <taxon>Atherinomorphae</taxon>
        <taxon>Cyprinodontiformes</taxon>
        <taxon>Nothobranchiidae</taxon>
        <taxon>Nothobranchius</taxon>
    </lineage>
</organism>
<feature type="non-terminal residue" evidence="1">
    <location>
        <position position="1"/>
    </location>
</feature>
<proteinExistence type="predicted"/>
<accession>A0A1A8FD45</accession>
<gene>
    <name evidence="1" type="primary">Nfu_g_1_014016</name>
</gene>
<name>A0A1A8FD45_9TELE</name>